<sequence length="197" mass="22191">FVLVFVEAAKHQPIHCRKPWSSFIPLSRGSFDLIVGMDRLSKRRFVIVCPEKVVRIPLEEPPQQQVEFRIDLVPRATPVVKSPYRLAPSEMQALSEQLQELQDKAQSEAFKQENVPLVGSEMDEAHASSLRYLSENEIESSWILSLNFQGQSSEYDVACSMGRDWESSLTGLELVPETTDKSLRGESCIVKVALEAA</sequence>
<dbReference type="EMBL" id="BQNB010011966">
    <property type="protein sequence ID" value="GJS97493.1"/>
    <property type="molecule type" value="Genomic_DNA"/>
</dbReference>
<evidence type="ECO:0000313" key="3">
    <source>
        <dbReference type="Proteomes" id="UP001151760"/>
    </source>
</evidence>
<comment type="caution">
    <text evidence="2">The sequence shown here is derived from an EMBL/GenBank/DDBJ whole genome shotgun (WGS) entry which is preliminary data.</text>
</comment>
<name>A0ABQ5A8R7_9ASTR</name>
<feature type="non-terminal residue" evidence="2">
    <location>
        <position position="1"/>
    </location>
</feature>
<accession>A0ABQ5A8R7</accession>
<dbReference type="PANTHER" id="PTHR15503:SF45">
    <property type="entry name" value="RNA-DIRECTED DNA POLYMERASE HOMOLOG"/>
    <property type="match status" value="1"/>
</dbReference>
<dbReference type="InterPro" id="IPR032567">
    <property type="entry name" value="RTL1-rel"/>
</dbReference>
<proteinExistence type="predicted"/>
<evidence type="ECO:0000313" key="2">
    <source>
        <dbReference type="EMBL" id="GJS97493.1"/>
    </source>
</evidence>
<evidence type="ECO:0008006" key="4">
    <source>
        <dbReference type="Google" id="ProtNLM"/>
    </source>
</evidence>
<keyword evidence="1" id="KW-0175">Coiled coil</keyword>
<evidence type="ECO:0000256" key="1">
    <source>
        <dbReference type="SAM" id="Coils"/>
    </source>
</evidence>
<reference evidence="2" key="1">
    <citation type="journal article" date="2022" name="Int. J. Mol. Sci.">
        <title>Draft Genome of Tanacetum Coccineum: Genomic Comparison of Closely Related Tanacetum-Family Plants.</title>
        <authorList>
            <person name="Yamashiro T."/>
            <person name="Shiraishi A."/>
            <person name="Nakayama K."/>
            <person name="Satake H."/>
        </authorList>
    </citation>
    <scope>NUCLEOTIDE SEQUENCE</scope>
</reference>
<keyword evidence="3" id="KW-1185">Reference proteome</keyword>
<organism evidence="2 3">
    <name type="scientific">Tanacetum coccineum</name>
    <dbReference type="NCBI Taxonomy" id="301880"/>
    <lineage>
        <taxon>Eukaryota</taxon>
        <taxon>Viridiplantae</taxon>
        <taxon>Streptophyta</taxon>
        <taxon>Embryophyta</taxon>
        <taxon>Tracheophyta</taxon>
        <taxon>Spermatophyta</taxon>
        <taxon>Magnoliopsida</taxon>
        <taxon>eudicotyledons</taxon>
        <taxon>Gunneridae</taxon>
        <taxon>Pentapetalae</taxon>
        <taxon>asterids</taxon>
        <taxon>campanulids</taxon>
        <taxon>Asterales</taxon>
        <taxon>Asteraceae</taxon>
        <taxon>Asteroideae</taxon>
        <taxon>Anthemideae</taxon>
        <taxon>Anthemidinae</taxon>
        <taxon>Tanacetum</taxon>
    </lineage>
</organism>
<gene>
    <name evidence="2" type="ORF">Tco_0804461</name>
</gene>
<dbReference type="Proteomes" id="UP001151760">
    <property type="component" value="Unassembled WGS sequence"/>
</dbReference>
<feature type="coiled-coil region" evidence="1">
    <location>
        <begin position="84"/>
        <end position="111"/>
    </location>
</feature>
<dbReference type="Gene3D" id="3.10.10.10">
    <property type="entry name" value="HIV Type 1 Reverse Transcriptase, subunit A, domain 1"/>
    <property type="match status" value="1"/>
</dbReference>
<protein>
    <recommendedName>
        <fullName evidence="4">Reverse transcriptase domain-containing protein</fullName>
    </recommendedName>
</protein>
<reference evidence="2" key="2">
    <citation type="submission" date="2022-01" db="EMBL/GenBank/DDBJ databases">
        <authorList>
            <person name="Yamashiro T."/>
            <person name="Shiraishi A."/>
            <person name="Satake H."/>
            <person name="Nakayama K."/>
        </authorList>
    </citation>
    <scope>NUCLEOTIDE SEQUENCE</scope>
</reference>
<dbReference type="PANTHER" id="PTHR15503">
    <property type="entry name" value="LDOC1 RELATED"/>
    <property type="match status" value="1"/>
</dbReference>